<evidence type="ECO:0000256" key="1">
    <source>
        <dbReference type="ARBA" id="ARBA00004141"/>
    </source>
</evidence>
<protein>
    <recommendedName>
        <fullName evidence="11">Mitochondrial carrier protein</fullName>
    </recommendedName>
</protein>
<evidence type="ECO:0000256" key="3">
    <source>
        <dbReference type="ARBA" id="ARBA00022448"/>
    </source>
</evidence>
<comment type="similarity">
    <text evidence="2">Belongs to the mitochondrial carrier (TC 2.A.29) family.</text>
</comment>
<dbReference type="PROSITE" id="PS50920">
    <property type="entry name" value="SOLCAR"/>
    <property type="match status" value="3"/>
</dbReference>
<evidence type="ECO:0000256" key="5">
    <source>
        <dbReference type="ARBA" id="ARBA00022737"/>
    </source>
</evidence>
<evidence type="ECO:0000256" key="6">
    <source>
        <dbReference type="ARBA" id="ARBA00022989"/>
    </source>
</evidence>
<accession>A0A834ZSB6</accession>
<dbReference type="EMBL" id="JABCRI010000001">
    <property type="protein sequence ID" value="KAF8413174.1"/>
    <property type="molecule type" value="Genomic_DNA"/>
</dbReference>
<dbReference type="Pfam" id="PF00153">
    <property type="entry name" value="Mito_carr"/>
    <property type="match status" value="3"/>
</dbReference>
<sequence length="723" mass="79789">MASHRQPSRGDQPLIKYRWTQHKVASFEPADSCHEEDVSTLFDTHKHCSKKSGPKSSELLSTSEFVSAVGQIWDCASRPLSFFLPKANLEHYNRDCQKENILCYSGGGKKGKASTADSKYFHVDMKSASCSPDMMNLNFEYLKVTQKISLFEPCGEHDRHSLFWRYLRGGTDMPEESWKGKGLASLGISFDLRNIYGWISEKPLLGLKNPVNVNQIEKETPSEICISRVATNSANKLEVESDDCNISFIKCKDYPLVGTAKFVENEWTSATSLYSEYSLRTIGNIVEDGAVSGTLSSSLYSDYYIAFLALGNCAFEKCQNKTEEGDIVENGKRQIKELVLEDEQKKEICPLLRDPPHYALAKQEHAFAGALAGTVVSLCLHPIDTFKTVIQSCQADQKSICHIGRLIIADRGVTGLYRGIVSNIASSAPISAVYTFTYESVKGALLPLFPKEYHSFAHCMAGGCASIATSFICTPSECIKQQMQVGSHYPNCWNAMVGIFESGGLPSLYAGWGAVVCRNVPHSIIKFYTYESLKQLMSSQSNARPNTLQTLVCGGLAGSTAALFTTPFDVVKTRLQTQMSGAKSLEPVSMYLKTRLLVAVSDELVTKQIPGSLRQYDGVFHALQQIAKHEGLKGLYRGLTPRLVMYISQGALFFASYELCKSLFSLGVPQLHAQTVQNKQNMEDDLTSLLSSPPPSSQSPKAAQVTFIMSQEHMSRVISSPKA</sequence>
<evidence type="ECO:0008006" key="11">
    <source>
        <dbReference type="Google" id="ProtNLM"/>
    </source>
</evidence>
<evidence type="ECO:0000256" key="8">
    <source>
        <dbReference type="PROSITE-ProRule" id="PRU00282"/>
    </source>
</evidence>
<comment type="subcellular location">
    <subcellularLocation>
        <location evidence="1">Membrane</location>
        <topology evidence="1">Multi-pass membrane protein</topology>
    </subcellularLocation>
</comment>
<dbReference type="InterPro" id="IPR023395">
    <property type="entry name" value="MCP_dom_sf"/>
</dbReference>
<keyword evidence="5" id="KW-0677">Repeat</keyword>
<gene>
    <name evidence="9" type="ORF">HHK36_001150</name>
</gene>
<organism evidence="9 10">
    <name type="scientific">Tetracentron sinense</name>
    <name type="common">Spur-leaf</name>
    <dbReference type="NCBI Taxonomy" id="13715"/>
    <lineage>
        <taxon>Eukaryota</taxon>
        <taxon>Viridiplantae</taxon>
        <taxon>Streptophyta</taxon>
        <taxon>Embryophyta</taxon>
        <taxon>Tracheophyta</taxon>
        <taxon>Spermatophyta</taxon>
        <taxon>Magnoliopsida</taxon>
        <taxon>Trochodendrales</taxon>
        <taxon>Trochodendraceae</taxon>
        <taxon>Tetracentron</taxon>
    </lineage>
</organism>
<dbReference type="GO" id="GO:0016020">
    <property type="term" value="C:membrane"/>
    <property type="evidence" value="ECO:0007669"/>
    <property type="project" value="UniProtKB-SubCell"/>
</dbReference>
<keyword evidence="10" id="KW-1185">Reference proteome</keyword>
<evidence type="ECO:0000256" key="4">
    <source>
        <dbReference type="ARBA" id="ARBA00022692"/>
    </source>
</evidence>
<reference evidence="9 10" key="1">
    <citation type="submission" date="2020-04" db="EMBL/GenBank/DDBJ databases">
        <title>Plant Genome Project.</title>
        <authorList>
            <person name="Zhang R.-G."/>
        </authorList>
    </citation>
    <scope>NUCLEOTIDE SEQUENCE [LARGE SCALE GENOMIC DNA]</scope>
    <source>
        <strain evidence="9">YNK0</strain>
        <tissue evidence="9">Leaf</tissue>
    </source>
</reference>
<keyword evidence="6" id="KW-1133">Transmembrane helix</keyword>
<keyword evidence="3" id="KW-0813">Transport</keyword>
<dbReference type="Gene3D" id="1.50.40.10">
    <property type="entry name" value="Mitochondrial carrier domain"/>
    <property type="match status" value="2"/>
</dbReference>
<dbReference type="OMA" id="YFSCIMQ"/>
<dbReference type="SUPFAM" id="SSF103506">
    <property type="entry name" value="Mitochondrial carrier"/>
    <property type="match status" value="1"/>
</dbReference>
<evidence type="ECO:0000256" key="2">
    <source>
        <dbReference type="ARBA" id="ARBA00006375"/>
    </source>
</evidence>
<proteinExistence type="inferred from homology"/>
<keyword evidence="7 8" id="KW-0472">Membrane</keyword>
<feature type="repeat" description="Solcar" evidence="8">
    <location>
        <begin position="545"/>
        <end position="663"/>
    </location>
</feature>
<dbReference type="Proteomes" id="UP000655225">
    <property type="component" value="Unassembled WGS sequence"/>
</dbReference>
<dbReference type="AlphaFoldDB" id="A0A834ZSB6"/>
<feature type="repeat" description="Solcar" evidence="8">
    <location>
        <begin position="453"/>
        <end position="536"/>
    </location>
</feature>
<feature type="repeat" description="Solcar" evidence="8">
    <location>
        <begin position="360"/>
        <end position="444"/>
    </location>
</feature>
<dbReference type="InterPro" id="IPR018108">
    <property type="entry name" value="MCP_transmembrane"/>
</dbReference>
<dbReference type="PANTHER" id="PTHR45667">
    <property type="entry name" value="S-ADENOSYLMETHIONINE MITOCHONDRIAL CARRIER PROTEIN"/>
    <property type="match status" value="1"/>
</dbReference>
<name>A0A834ZSB6_TETSI</name>
<evidence type="ECO:0000313" key="9">
    <source>
        <dbReference type="EMBL" id="KAF8413174.1"/>
    </source>
</evidence>
<dbReference type="OrthoDB" id="10253709at2759"/>
<keyword evidence="4 8" id="KW-0812">Transmembrane</keyword>
<dbReference type="FunFam" id="1.50.40.10:FF:000162">
    <property type="entry name" value="Mitochondrial substrate carrier protein-like"/>
    <property type="match status" value="1"/>
</dbReference>
<evidence type="ECO:0000256" key="7">
    <source>
        <dbReference type="ARBA" id="ARBA00023136"/>
    </source>
</evidence>
<evidence type="ECO:0000313" key="10">
    <source>
        <dbReference type="Proteomes" id="UP000655225"/>
    </source>
</evidence>
<comment type="caution">
    <text evidence="9">The sequence shown here is derived from an EMBL/GenBank/DDBJ whole genome shotgun (WGS) entry which is preliminary data.</text>
</comment>